<dbReference type="Pfam" id="PF13646">
    <property type="entry name" value="HEAT_2"/>
    <property type="match status" value="1"/>
</dbReference>
<evidence type="ECO:0000259" key="3">
    <source>
        <dbReference type="PROSITE" id="PS50110"/>
    </source>
</evidence>
<dbReference type="PROSITE" id="PS50110">
    <property type="entry name" value="RESPONSE_REGULATORY"/>
    <property type="match status" value="1"/>
</dbReference>
<protein>
    <recommendedName>
        <fullName evidence="3">Response regulatory domain-containing protein</fullName>
    </recommendedName>
</protein>
<name>A0A5S9F2U5_UABAM</name>
<organism evidence="4 5">
    <name type="scientific">Uabimicrobium amorphum</name>
    <dbReference type="NCBI Taxonomy" id="2596890"/>
    <lineage>
        <taxon>Bacteria</taxon>
        <taxon>Pseudomonadati</taxon>
        <taxon>Planctomycetota</taxon>
        <taxon>Candidatus Uabimicrobiia</taxon>
        <taxon>Candidatus Uabimicrobiales</taxon>
        <taxon>Candidatus Uabimicrobiaceae</taxon>
        <taxon>Candidatus Uabimicrobium</taxon>
    </lineage>
</organism>
<feature type="compositionally biased region" description="Acidic residues" evidence="2">
    <location>
        <begin position="765"/>
        <end position="866"/>
    </location>
</feature>
<sequence length="866" mass="97950">MRGIHFSIFYILILFCPFISLFADTTDEEIFKLGEEAIAHYEQGDYERAILKFNTILLARPNDSQALKLRQLAGDELMMKMLAEGGELSRVARALLLYAEKAPIRQEKDPATIKKLVLQAATGSLFARNEAITLLQTQVGERAIPEMLPYLASKTQERERINTILAATKMGRAAVVPLTEALKTEDVYLKQQIVILLGHMGDGRCVANLKAITENPKTLPEVKQYARESLRKLTNRTSIALPAAKELFYRKGIRYYQEHPKYMPIHFANWLDWRWEKGKLVYKDVPHFAYNEIMAEHCAHEALDIDPTFKKGWGLLAQVYYAQHTEITAIEEAAKDRDLELPTDELNQFLEEKKVSDKAKSLSRAFGYPLLIQSLKMSFRNDRPEVTREILNEIGNQGSKQNVINGSLIQALKSKDKRIRYAAAEAIVKINPPGRFRDADTAIKVLVEALSESDARVILVVEDDDETRNRLINIIRGMNMVAFGASTGSEGLQRAKAFPPEDLVIVSSQLEDMATSYFVNSMREDYRTKKIPVMIICPEGQEQKHKDLYKEIDIVKGVVTEPFAPEKTKLSIREHLVDSNTDYKGKSREIARRAASAIASIPSGNRVFNVRLAQEALADAIRTRHDSIREPAIHALKKFGDSGSTDALRETLYNNSSSVHIRTLTASALGNIFNRQKVKVPSEDVEKLMEILQEKLASDENDLNFDEKIGSFHDAIYTLLGQSDMSAADKRKVFFHHRIHKEIGVAQEKQEDTGDEDQGDQASEDREETDEEEDIWKDDSFGDDSSDDSSSDDSSEDDYSSDDDSSSEDDSDDYGDDDYGDDDYGDDDSDSDSDDSDDDYEDDYGDDDYDSEDDYEDDYDSDDDRD</sequence>
<comment type="caution">
    <text evidence="1">Lacks conserved residue(s) required for the propagation of feature annotation.</text>
</comment>
<dbReference type="SUPFAM" id="SSF48452">
    <property type="entry name" value="TPR-like"/>
    <property type="match status" value="1"/>
</dbReference>
<dbReference type="Gene3D" id="3.40.50.2300">
    <property type="match status" value="1"/>
</dbReference>
<dbReference type="Proteomes" id="UP000326354">
    <property type="component" value="Chromosome"/>
</dbReference>
<dbReference type="InterPro" id="IPR011990">
    <property type="entry name" value="TPR-like_helical_dom_sf"/>
</dbReference>
<dbReference type="InterPro" id="IPR011989">
    <property type="entry name" value="ARM-like"/>
</dbReference>
<evidence type="ECO:0000313" key="4">
    <source>
        <dbReference type="EMBL" id="BBM83976.1"/>
    </source>
</evidence>
<dbReference type="EMBL" id="AP019860">
    <property type="protein sequence ID" value="BBM83976.1"/>
    <property type="molecule type" value="Genomic_DNA"/>
</dbReference>
<dbReference type="GO" id="GO:0000160">
    <property type="term" value="P:phosphorelay signal transduction system"/>
    <property type="evidence" value="ECO:0007669"/>
    <property type="project" value="InterPro"/>
</dbReference>
<dbReference type="InterPro" id="IPR011006">
    <property type="entry name" value="CheY-like_superfamily"/>
</dbReference>
<dbReference type="SUPFAM" id="SSF52172">
    <property type="entry name" value="CheY-like"/>
    <property type="match status" value="1"/>
</dbReference>
<feature type="domain" description="Response regulatory" evidence="3">
    <location>
        <begin position="457"/>
        <end position="576"/>
    </location>
</feature>
<evidence type="ECO:0000256" key="1">
    <source>
        <dbReference type="PROSITE-ProRule" id="PRU00169"/>
    </source>
</evidence>
<dbReference type="InterPro" id="IPR016024">
    <property type="entry name" value="ARM-type_fold"/>
</dbReference>
<dbReference type="AlphaFoldDB" id="A0A5S9F2U5"/>
<dbReference type="OrthoDB" id="253582at2"/>
<accession>A0A5S9F2U5</accession>
<reference evidence="4 5" key="1">
    <citation type="submission" date="2019-08" db="EMBL/GenBank/DDBJ databases">
        <title>Complete genome sequence of Candidatus Uab amorphum.</title>
        <authorList>
            <person name="Shiratori T."/>
            <person name="Suzuki S."/>
            <person name="Kakizawa Y."/>
            <person name="Ishida K."/>
        </authorList>
    </citation>
    <scope>NUCLEOTIDE SEQUENCE [LARGE SCALE GENOMIC DNA]</scope>
    <source>
        <strain evidence="4 5">SRT547</strain>
    </source>
</reference>
<dbReference type="Gene3D" id="1.25.10.10">
    <property type="entry name" value="Leucine-rich Repeat Variant"/>
    <property type="match status" value="3"/>
</dbReference>
<keyword evidence="5" id="KW-1185">Reference proteome</keyword>
<dbReference type="InterPro" id="IPR001789">
    <property type="entry name" value="Sig_transdc_resp-reg_receiver"/>
</dbReference>
<evidence type="ECO:0000256" key="2">
    <source>
        <dbReference type="SAM" id="MobiDB-lite"/>
    </source>
</evidence>
<dbReference type="KEGG" id="uam:UABAM_02331"/>
<gene>
    <name evidence="4" type="ORF">UABAM_02331</name>
</gene>
<dbReference type="SUPFAM" id="SSF48371">
    <property type="entry name" value="ARM repeat"/>
    <property type="match status" value="1"/>
</dbReference>
<dbReference type="RefSeq" id="WP_151968156.1">
    <property type="nucleotide sequence ID" value="NZ_AP019860.1"/>
</dbReference>
<feature type="region of interest" description="Disordered" evidence="2">
    <location>
        <begin position="744"/>
        <end position="866"/>
    </location>
</feature>
<proteinExistence type="predicted"/>
<evidence type="ECO:0000313" key="5">
    <source>
        <dbReference type="Proteomes" id="UP000326354"/>
    </source>
</evidence>